<dbReference type="Pfam" id="PF10722">
    <property type="entry name" value="YbjN"/>
    <property type="match status" value="1"/>
</dbReference>
<evidence type="ECO:0000313" key="3">
    <source>
        <dbReference type="Proteomes" id="UP000050413"/>
    </source>
</evidence>
<evidence type="ECO:0008006" key="5">
    <source>
        <dbReference type="Google" id="ProtNLM"/>
    </source>
</evidence>
<name>A0A0P7W7N0_9RHOB</name>
<gene>
    <name evidence="1" type="ORF">Ga0058931_1772</name>
    <name evidence="2" type="ORF">HLUCCA05_04510</name>
</gene>
<dbReference type="EMBL" id="LJSG01000002">
    <property type="protein sequence ID" value="KPP95942.1"/>
    <property type="molecule type" value="Genomic_DNA"/>
</dbReference>
<dbReference type="PATRIC" id="fig|1666912.4.peg.2058"/>
<dbReference type="RefSeq" id="WP_072246008.1">
    <property type="nucleotide sequence ID" value="NZ_FBYC01000004.1"/>
</dbReference>
<dbReference type="Proteomes" id="UP000182045">
    <property type="component" value="Unassembled WGS sequence"/>
</dbReference>
<dbReference type="InterPro" id="IPR019660">
    <property type="entry name" value="Put_sensory_transdc_reg_YbjN"/>
</dbReference>
<dbReference type="CDD" id="cd17033">
    <property type="entry name" value="DR1245-like"/>
    <property type="match status" value="1"/>
</dbReference>
<evidence type="ECO:0000313" key="1">
    <source>
        <dbReference type="EMBL" id="CUX81453.1"/>
    </source>
</evidence>
<sequence>MSAAELYLSNDDIHPIDMVETLATHHDWDFDRLADDQIVMVIDGQWRRYSLSLALAPGGDVLRLICTFEMDPPEAAMPALYETLSRANDMVWSGSFSFWEEQRLMVWRYGLLMSDEQPAGIDQIDRMLHSALTAAERFYPAFQLVAWAGHSPKAALDLALADAVGRA</sequence>
<dbReference type="AlphaFoldDB" id="A0A0P7W7N0"/>
<proteinExistence type="predicted"/>
<accession>A0A0P7W7N0</accession>
<dbReference type="EMBL" id="FBYC01000004">
    <property type="protein sequence ID" value="CUX81453.1"/>
    <property type="molecule type" value="Genomic_DNA"/>
</dbReference>
<organism evidence="2 3">
    <name type="scientific">Roseibaca calidilacus</name>
    <dbReference type="NCBI Taxonomy" id="1666912"/>
    <lineage>
        <taxon>Bacteria</taxon>
        <taxon>Pseudomonadati</taxon>
        <taxon>Pseudomonadota</taxon>
        <taxon>Alphaproteobacteria</taxon>
        <taxon>Rhodobacterales</taxon>
        <taxon>Paracoccaceae</taxon>
        <taxon>Roseinatronobacter</taxon>
    </lineage>
</organism>
<evidence type="ECO:0000313" key="2">
    <source>
        <dbReference type="EMBL" id="KPP95942.1"/>
    </source>
</evidence>
<dbReference type="Proteomes" id="UP000050413">
    <property type="component" value="Unassembled WGS sequence"/>
</dbReference>
<evidence type="ECO:0000313" key="4">
    <source>
        <dbReference type="Proteomes" id="UP000182045"/>
    </source>
</evidence>
<reference evidence="2 3" key="1">
    <citation type="submission" date="2015-09" db="EMBL/GenBank/DDBJ databases">
        <title>Identification and resolution of microdiversity through metagenomic sequencing of parallel consortia.</title>
        <authorList>
            <person name="Nelson W.C."/>
            <person name="Romine M.F."/>
            <person name="Lindemann S.R."/>
        </authorList>
    </citation>
    <scope>NUCLEOTIDE SEQUENCE [LARGE SCALE GENOMIC DNA]</scope>
    <source>
        <strain evidence="2">HL-91</strain>
    </source>
</reference>
<protein>
    <recommendedName>
        <fullName evidence="5">Bacterial sensory transduction regulator</fullName>
    </recommendedName>
</protein>
<reference evidence="1 4" key="2">
    <citation type="submission" date="2016-01" db="EMBL/GenBank/DDBJ databases">
        <authorList>
            <person name="Varghese N."/>
        </authorList>
    </citation>
    <scope>NUCLEOTIDE SEQUENCE [LARGE SCALE GENOMIC DNA]</scope>
    <source>
        <strain evidence="1 4">HL-91</strain>
    </source>
</reference>
<keyword evidence="4" id="KW-1185">Reference proteome</keyword>
<dbReference type="STRING" id="1666912.Ga0058931_1772"/>
<dbReference type="OrthoDB" id="9792176at2"/>
<comment type="caution">
    <text evidence="2">The sequence shown here is derived from an EMBL/GenBank/DDBJ whole genome shotgun (WGS) entry which is preliminary data.</text>
</comment>